<organism evidence="1 2">
    <name type="scientific">Romanomermis culicivorax</name>
    <name type="common">Nematode worm</name>
    <dbReference type="NCBI Taxonomy" id="13658"/>
    <lineage>
        <taxon>Eukaryota</taxon>
        <taxon>Metazoa</taxon>
        <taxon>Ecdysozoa</taxon>
        <taxon>Nematoda</taxon>
        <taxon>Enoplea</taxon>
        <taxon>Dorylaimia</taxon>
        <taxon>Mermithida</taxon>
        <taxon>Mermithoidea</taxon>
        <taxon>Mermithidae</taxon>
        <taxon>Romanomermis</taxon>
    </lineage>
</organism>
<keyword evidence="1" id="KW-1185">Reference proteome</keyword>
<sequence>GIFWYPEKFWETWYPHTTHLRFTSLPSGRTFYSGKDDLAKMTKKMLTSFVKYIAESAMRKKYLYACFEI</sequence>
<dbReference type="WBParaSite" id="nRc.2.0.1.t04932-RA">
    <property type="protein sequence ID" value="nRc.2.0.1.t04932-RA"/>
    <property type="gene ID" value="nRc.2.0.1.g04932"/>
</dbReference>
<evidence type="ECO:0000313" key="1">
    <source>
        <dbReference type="Proteomes" id="UP000887565"/>
    </source>
</evidence>
<name>A0A915HU53_ROMCU</name>
<protein>
    <submittedName>
        <fullName evidence="2">Uncharacterized protein</fullName>
    </submittedName>
</protein>
<dbReference type="Proteomes" id="UP000887565">
    <property type="component" value="Unplaced"/>
</dbReference>
<dbReference type="AlphaFoldDB" id="A0A915HU53"/>
<proteinExistence type="predicted"/>
<reference evidence="2" key="1">
    <citation type="submission" date="2022-11" db="UniProtKB">
        <authorList>
            <consortium name="WormBaseParasite"/>
        </authorList>
    </citation>
    <scope>IDENTIFICATION</scope>
</reference>
<accession>A0A915HU53</accession>
<evidence type="ECO:0000313" key="2">
    <source>
        <dbReference type="WBParaSite" id="nRc.2.0.1.t04932-RA"/>
    </source>
</evidence>